<comment type="caution">
    <text evidence="1">The sequence shown here is derived from an EMBL/GenBank/DDBJ whole genome shotgun (WGS) entry which is preliminary data.</text>
</comment>
<evidence type="ECO:0000313" key="2">
    <source>
        <dbReference type="Proteomes" id="UP000245119"/>
    </source>
</evidence>
<name>A0A2T7NSB1_POMCA</name>
<keyword evidence="2" id="KW-1185">Reference proteome</keyword>
<dbReference type="STRING" id="400727.A0A2T7NSB1"/>
<reference evidence="1 2" key="1">
    <citation type="submission" date="2018-04" db="EMBL/GenBank/DDBJ databases">
        <title>The genome of golden apple snail Pomacea canaliculata provides insight into stress tolerance and invasive adaptation.</title>
        <authorList>
            <person name="Liu C."/>
            <person name="Liu B."/>
            <person name="Ren Y."/>
            <person name="Zhang Y."/>
            <person name="Wang H."/>
            <person name="Li S."/>
            <person name="Jiang F."/>
            <person name="Yin L."/>
            <person name="Zhang G."/>
            <person name="Qian W."/>
            <person name="Fan W."/>
        </authorList>
    </citation>
    <scope>NUCLEOTIDE SEQUENCE [LARGE SCALE GENOMIC DNA]</scope>
    <source>
        <strain evidence="1">SZHN2017</strain>
        <tissue evidence="1">Muscle</tissue>
    </source>
</reference>
<gene>
    <name evidence="1" type="ORF">C0Q70_14502</name>
</gene>
<organism evidence="1 2">
    <name type="scientific">Pomacea canaliculata</name>
    <name type="common">Golden apple snail</name>
    <dbReference type="NCBI Taxonomy" id="400727"/>
    <lineage>
        <taxon>Eukaryota</taxon>
        <taxon>Metazoa</taxon>
        <taxon>Spiralia</taxon>
        <taxon>Lophotrochozoa</taxon>
        <taxon>Mollusca</taxon>
        <taxon>Gastropoda</taxon>
        <taxon>Caenogastropoda</taxon>
        <taxon>Architaenioglossa</taxon>
        <taxon>Ampullarioidea</taxon>
        <taxon>Ampullariidae</taxon>
        <taxon>Pomacea</taxon>
    </lineage>
</organism>
<dbReference type="Proteomes" id="UP000245119">
    <property type="component" value="Linkage Group LG9"/>
</dbReference>
<evidence type="ECO:0000313" key="1">
    <source>
        <dbReference type="EMBL" id="PVD24033.1"/>
    </source>
</evidence>
<sequence length="131" mass="14681">MERPVHSAMRREFVFFTTDWTPVPTRGARLSVATVGGQQRVLVNGTFSDLITTCTGSPQGCLLAPLLFILYTNSCRSHHQGHYLDKFSYDTALLSLLSGPVHTHGIALEEFIVWCDDNFLELNLGRRQGKK</sequence>
<protein>
    <recommendedName>
        <fullName evidence="3">Reverse transcriptase domain-containing protein</fullName>
    </recommendedName>
</protein>
<dbReference type="AlphaFoldDB" id="A0A2T7NSB1"/>
<evidence type="ECO:0008006" key="3">
    <source>
        <dbReference type="Google" id="ProtNLM"/>
    </source>
</evidence>
<accession>A0A2T7NSB1</accession>
<dbReference type="EMBL" id="PZQS01000009">
    <property type="protein sequence ID" value="PVD24033.1"/>
    <property type="molecule type" value="Genomic_DNA"/>
</dbReference>
<proteinExistence type="predicted"/>